<keyword evidence="3 5" id="KW-0371">Homeobox</keyword>
<keyword evidence="10" id="KW-1185">Reference proteome</keyword>
<keyword evidence="4 5" id="KW-0539">Nucleus</keyword>
<dbReference type="SUPFAM" id="SSF46689">
    <property type="entry name" value="Homeodomain-like"/>
    <property type="match status" value="1"/>
</dbReference>
<feature type="region of interest" description="Disordered" evidence="7">
    <location>
        <begin position="104"/>
        <end position="147"/>
    </location>
</feature>
<evidence type="ECO:0000259" key="8">
    <source>
        <dbReference type="PROSITE" id="PS50071"/>
    </source>
</evidence>
<evidence type="ECO:0000256" key="6">
    <source>
        <dbReference type="RuleBase" id="RU000682"/>
    </source>
</evidence>
<dbReference type="CDD" id="cd00086">
    <property type="entry name" value="homeodomain"/>
    <property type="match status" value="1"/>
</dbReference>
<dbReference type="PROSITE" id="PS50071">
    <property type="entry name" value="HOMEOBOX_2"/>
    <property type="match status" value="1"/>
</dbReference>
<proteinExistence type="predicted"/>
<dbReference type="InterPro" id="IPR020479">
    <property type="entry name" value="HD_metazoa"/>
</dbReference>
<evidence type="ECO:0000256" key="7">
    <source>
        <dbReference type="SAM" id="MobiDB-lite"/>
    </source>
</evidence>
<dbReference type="GO" id="GO:0045944">
    <property type="term" value="P:positive regulation of transcription by RNA polymerase II"/>
    <property type="evidence" value="ECO:0007669"/>
    <property type="project" value="UniProtKB-ARBA"/>
</dbReference>
<dbReference type="InterPro" id="IPR009057">
    <property type="entry name" value="Homeodomain-like_sf"/>
</dbReference>
<evidence type="ECO:0000256" key="1">
    <source>
        <dbReference type="ARBA" id="ARBA00004123"/>
    </source>
</evidence>
<dbReference type="Gene3D" id="1.10.10.60">
    <property type="entry name" value="Homeodomain-like"/>
    <property type="match status" value="1"/>
</dbReference>
<comment type="caution">
    <text evidence="9">The sequence shown here is derived from an EMBL/GenBank/DDBJ whole genome shotgun (WGS) entry which is preliminary data.</text>
</comment>
<evidence type="ECO:0000313" key="10">
    <source>
        <dbReference type="Proteomes" id="UP001516400"/>
    </source>
</evidence>
<dbReference type="PRINTS" id="PR00024">
    <property type="entry name" value="HOMEOBOX"/>
</dbReference>
<dbReference type="AlphaFoldDB" id="A0ABD2NYA6"/>
<dbReference type="GO" id="GO:0003700">
    <property type="term" value="F:DNA-binding transcription factor activity"/>
    <property type="evidence" value="ECO:0007669"/>
    <property type="project" value="UniProtKB-ARBA"/>
</dbReference>
<dbReference type="PANTHER" id="PTHR45664:SF12">
    <property type="entry name" value="PANCREAS_DUODENUM HOMEOBOX PROTEIN 1"/>
    <property type="match status" value="1"/>
</dbReference>
<evidence type="ECO:0000256" key="2">
    <source>
        <dbReference type="ARBA" id="ARBA00023125"/>
    </source>
</evidence>
<sequence>MTEEQLQQEEMWIVNEHLTENRFRAETSNYNINQPVSTTALQVTKTRRVRIEVCTLQHEELQMEFHQNKYIRRPRRIQLAQTLNLKERQIKIWFQNKRIKHKKEQKLDYLSPPTNSPSSTCSDSSVNVRRRKKCDDRRIASAGAPNNPNQQAYVADLNISGLYSAPSSILMTNNQGLDPAQVNYYQVTIPHPYVQGWYSASCTKFDAH</sequence>
<dbReference type="InterPro" id="IPR017970">
    <property type="entry name" value="Homeobox_CS"/>
</dbReference>
<dbReference type="InterPro" id="IPR001356">
    <property type="entry name" value="HD"/>
</dbReference>
<dbReference type="PANTHER" id="PTHR45664">
    <property type="entry name" value="PROTEIN ZERKNUELLT 1-RELATED"/>
    <property type="match status" value="1"/>
</dbReference>
<dbReference type="EMBL" id="JABFTP020000147">
    <property type="protein sequence ID" value="KAL3283687.1"/>
    <property type="molecule type" value="Genomic_DNA"/>
</dbReference>
<organism evidence="9 10">
    <name type="scientific">Cryptolaemus montrouzieri</name>
    <dbReference type="NCBI Taxonomy" id="559131"/>
    <lineage>
        <taxon>Eukaryota</taxon>
        <taxon>Metazoa</taxon>
        <taxon>Ecdysozoa</taxon>
        <taxon>Arthropoda</taxon>
        <taxon>Hexapoda</taxon>
        <taxon>Insecta</taxon>
        <taxon>Pterygota</taxon>
        <taxon>Neoptera</taxon>
        <taxon>Endopterygota</taxon>
        <taxon>Coleoptera</taxon>
        <taxon>Polyphaga</taxon>
        <taxon>Cucujiformia</taxon>
        <taxon>Coccinelloidea</taxon>
        <taxon>Coccinellidae</taxon>
        <taxon>Scymninae</taxon>
        <taxon>Scymnini</taxon>
        <taxon>Cryptolaemus</taxon>
    </lineage>
</organism>
<protein>
    <recommendedName>
        <fullName evidence="8">Homeobox domain-containing protein</fullName>
    </recommendedName>
</protein>
<evidence type="ECO:0000256" key="4">
    <source>
        <dbReference type="ARBA" id="ARBA00023242"/>
    </source>
</evidence>
<evidence type="ECO:0000256" key="5">
    <source>
        <dbReference type="PROSITE-ProRule" id="PRU00108"/>
    </source>
</evidence>
<evidence type="ECO:0000256" key="3">
    <source>
        <dbReference type="ARBA" id="ARBA00023155"/>
    </source>
</evidence>
<dbReference type="GO" id="GO:0043565">
    <property type="term" value="F:sequence-specific DNA binding"/>
    <property type="evidence" value="ECO:0007669"/>
    <property type="project" value="UniProtKB-ARBA"/>
</dbReference>
<dbReference type="SMART" id="SM00389">
    <property type="entry name" value="HOX"/>
    <property type="match status" value="1"/>
</dbReference>
<feature type="compositionally biased region" description="Low complexity" evidence="7">
    <location>
        <begin position="111"/>
        <end position="125"/>
    </location>
</feature>
<accession>A0ABD2NYA6</accession>
<reference evidence="9 10" key="1">
    <citation type="journal article" date="2021" name="BMC Biol.">
        <title>Horizontally acquired antibacterial genes associated with adaptive radiation of ladybird beetles.</title>
        <authorList>
            <person name="Li H.S."/>
            <person name="Tang X.F."/>
            <person name="Huang Y.H."/>
            <person name="Xu Z.Y."/>
            <person name="Chen M.L."/>
            <person name="Du X.Y."/>
            <person name="Qiu B.Y."/>
            <person name="Chen P.T."/>
            <person name="Zhang W."/>
            <person name="Slipinski A."/>
            <person name="Escalona H.E."/>
            <person name="Waterhouse R.M."/>
            <person name="Zwick A."/>
            <person name="Pang H."/>
        </authorList>
    </citation>
    <scope>NUCLEOTIDE SEQUENCE [LARGE SCALE GENOMIC DNA]</scope>
    <source>
        <strain evidence="9">SYSU2018</strain>
    </source>
</reference>
<dbReference type="Pfam" id="PF00046">
    <property type="entry name" value="Homeodomain"/>
    <property type="match status" value="1"/>
</dbReference>
<dbReference type="Proteomes" id="UP001516400">
    <property type="component" value="Unassembled WGS sequence"/>
</dbReference>
<feature type="domain" description="Homeobox" evidence="8">
    <location>
        <begin position="44"/>
        <end position="104"/>
    </location>
</feature>
<dbReference type="GO" id="GO:0005634">
    <property type="term" value="C:nucleus"/>
    <property type="evidence" value="ECO:0007669"/>
    <property type="project" value="UniProtKB-SubCell"/>
</dbReference>
<dbReference type="PROSITE" id="PS00027">
    <property type="entry name" value="HOMEOBOX_1"/>
    <property type="match status" value="1"/>
</dbReference>
<comment type="subcellular location">
    <subcellularLocation>
        <location evidence="1 5 6">Nucleus</location>
    </subcellularLocation>
</comment>
<evidence type="ECO:0000313" key="9">
    <source>
        <dbReference type="EMBL" id="KAL3283687.1"/>
    </source>
</evidence>
<gene>
    <name evidence="9" type="ORF">HHI36_023960</name>
</gene>
<keyword evidence="2 5" id="KW-0238">DNA-binding</keyword>
<feature type="DNA-binding region" description="Homeobox" evidence="5">
    <location>
        <begin position="46"/>
        <end position="105"/>
    </location>
</feature>
<name>A0ABD2NYA6_9CUCU</name>